<dbReference type="Gene3D" id="1.10.357.10">
    <property type="entry name" value="Tetracycline Repressor, domain 2"/>
    <property type="match status" value="1"/>
</dbReference>
<evidence type="ECO:0000256" key="5">
    <source>
        <dbReference type="SAM" id="MobiDB-lite"/>
    </source>
</evidence>
<dbReference type="PRINTS" id="PR00455">
    <property type="entry name" value="HTHTETR"/>
</dbReference>
<dbReference type="Proteomes" id="UP000243978">
    <property type="component" value="Unassembled WGS sequence"/>
</dbReference>
<protein>
    <submittedName>
        <fullName evidence="7">TetR family transcriptional regulator</fullName>
    </submittedName>
</protein>
<sequence length="215" mass="23797">MKEPTKTQSLKTTSEPESGLAKSGYHHGDLRAGLIEATRRLVEEKGPDGFSVSDACRLAGVSTAAPYKHFKSKTDMLVAVVLEGMARHRENMEASLAEIPAKSPQRIKALGSEYVNFALEEPGVFRLKFGGFTDGLDDERLQQAGEQTFGIVLREVALCLDEKSITDEVRRRGFMLWSFVHGLSFILHDNRLSKMGGDVELDFLLQDVAERVLAN</sequence>
<proteinExistence type="predicted"/>
<dbReference type="EMBL" id="QBKS01000001">
    <property type="protein sequence ID" value="PTX57613.1"/>
    <property type="molecule type" value="Genomic_DNA"/>
</dbReference>
<evidence type="ECO:0000313" key="7">
    <source>
        <dbReference type="EMBL" id="PTX57613.1"/>
    </source>
</evidence>
<accession>A0A2T6BNF4</accession>
<reference evidence="7 8" key="1">
    <citation type="submission" date="2018-04" db="EMBL/GenBank/DDBJ databases">
        <title>Genomic Encyclopedia of Archaeal and Bacterial Type Strains, Phase II (KMG-II): from individual species to whole genera.</title>
        <authorList>
            <person name="Goeker M."/>
        </authorList>
    </citation>
    <scope>NUCLEOTIDE SEQUENCE [LARGE SCALE GENOMIC DNA]</scope>
    <source>
        <strain evidence="7 8">DSM 100977</strain>
    </source>
</reference>
<keyword evidence="1" id="KW-0805">Transcription regulation</keyword>
<evidence type="ECO:0000256" key="4">
    <source>
        <dbReference type="PROSITE-ProRule" id="PRU00335"/>
    </source>
</evidence>
<dbReference type="Pfam" id="PF00440">
    <property type="entry name" value="TetR_N"/>
    <property type="match status" value="1"/>
</dbReference>
<dbReference type="SUPFAM" id="SSF48498">
    <property type="entry name" value="Tetracyclin repressor-like, C-terminal domain"/>
    <property type="match status" value="1"/>
</dbReference>
<feature type="DNA-binding region" description="H-T-H motif" evidence="4">
    <location>
        <begin position="51"/>
        <end position="70"/>
    </location>
</feature>
<dbReference type="Pfam" id="PF13305">
    <property type="entry name" value="TetR_C_33"/>
    <property type="match status" value="1"/>
</dbReference>
<dbReference type="InterPro" id="IPR025996">
    <property type="entry name" value="MT1864/Rv1816-like_C"/>
</dbReference>
<feature type="compositionally biased region" description="Polar residues" evidence="5">
    <location>
        <begin position="1"/>
        <end position="16"/>
    </location>
</feature>
<evidence type="ECO:0000313" key="8">
    <source>
        <dbReference type="Proteomes" id="UP000243978"/>
    </source>
</evidence>
<gene>
    <name evidence="7" type="ORF">C8N43_2283</name>
</gene>
<feature type="domain" description="HTH tetR-type" evidence="6">
    <location>
        <begin position="28"/>
        <end position="88"/>
    </location>
</feature>
<dbReference type="AlphaFoldDB" id="A0A2T6BNF4"/>
<dbReference type="PROSITE" id="PS50977">
    <property type="entry name" value="HTH_TETR_2"/>
    <property type="match status" value="1"/>
</dbReference>
<dbReference type="PANTHER" id="PTHR30055">
    <property type="entry name" value="HTH-TYPE TRANSCRIPTIONAL REGULATOR RUTR"/>
    <property type="match status" value="1"/>
</dbReference>
<keyword evidence="8" id="KW-1185">Reference proteome</keyword>
<evidence type="ECO:0000259" key="6">
    <source>
        <dbReference type="PROSITE" id="PS50977"/>
    </source>
</evidence>
<feature type="region of interest" description="Disordered" evidence="5">
    <location>
        <begin position="1"/>
        <end position="25"/>
    </location>
</feature>
<name>A0A2T6BNF4_9RHOB</name>
<dbReference type="InterPro" id="IPR050109">
    <property type="entry name" value="HTH-type_TetR-like_transc_reg"/>
</dbReference>
<dbReference type="GO" id="GO:0000976">
    <property type="term" value="F:transcription cis-regulatory region binding"/>
    <property type="evidence" value="ECO:0007669"/>
    <property type="project" value="TreeGrafter"/>
</dbReference>
<dbReference type="InterPro" id="IPR001647">
    <property type="entry name" value="HTH_TetR"/>
</dbReference>
<evidence type="ECO:0000256" key="3">
    <source>
        <dbReference type="ARBA" id="ARBA00023163"/>
    </source>
</evidence>
<dbReference type="InterPro" id="IPR009057">
    <property type="entry name" value="Homeodomain-like_sf"/>
</dbReference>
<keyword evidence="3" id="KW-0804">Transcription</keyword>
<organism evidence="7 8">
    <name type="scientific">Litoreibacter ponti</name>
    <dbReference type="NCBI Taxonomy" id="1510457"/>
    <lineage>
        <taxon>Bacteria</taxon>
        <taxon>Pseudomonadati</taxon>
        <taxon>Pseudomonadota</taxon>
        <taxon>Alphaproteobacteria</taxon>
        <taxon>Rhodobacterales</taxon>
        <taxon>Roseobacteraceae</taxon>
        <taxon>Litoreibacter</taxon>
    </lineage>
</organism>
<dbReference type="InterPro" id="IPR036271">
    <property type="entry name" value="Tet_transcr_reg_TetR-rel_C_sf"/>
</dbReference>
<dbReference type="PANTHER" id="PTHR30055:SF220">
    <property type="entry name" value="TETR-FAMILY REGULATORY PROTEIN"/>
    <property type="match status" value="1"/>
</dbReference>
<dbReference type="OrthoDB" id="7056813at2"/>
<dbReference type="SUPFAM" id="SSF46689">
    <property type="entry name" value="Homeodomain-like"/>
    <property type="match status" value="1"/>
</dbReference>
<evidence type="ECO:0000256" key="2">
    <source>
        <dbReference type="ARBA" id="ARBA00023125"/>
    </source>
</evidence>
<evidence type="ECO:0000256" key="1">
    <source>
        <dbReference type="ARBA" id="ARBA00023015"/>
    </source>
</evidence>
<keyword evidence="2 4" id="KW-0238">DNA-binding</keyword>
<comment type="caution">
    <text evidence="7">The sequence shown here is derived from an EMBL/GenBank/DDBJ whole genome shotgun (WGS) entry which is preliminary data.</text>
</comment>
<dbReference type="GO" id="GO:0003700">
    <property type="term" value="F:DNA-binding transcription factor activity"/>
    <property type="evidence" value="ECO:0007669"/>
    <property type="project" value="TreeGrafter"/>
</dbReference>